<dbReference type="SUPFAM" id="SSF53822">
    <property type="entry name" value="Periplasmic binding protein-like I"/>
    <property type="match status" value="1"/>
</dbReference>
<dbReference type="Gene3D" id="3.40.50.2300">
    <property type="match status" value="2"/>
</dbReference>
<dbReference type="Pfam" id="PF13377">
    <property type="entry name" value="Peripla_BP_3"/>
    <property type="match status" value="1"/>
</dbReference>
<protein>
    <submittedName>
        <fullName evidence="5">Transcriptional regulator, LacI family</fullName>
    </submittedName>
</protein>
<dbReference type="Proteomes" id="UP000008466">
    <property type="component" value="Chromosome"/>
</dbReference>
<evidence type="ECO:0000256" key="3">
    <source>
        <dbReference type="ARBA" id="ARBA00023163"/>
    </source>
</evidence>
<dbReference type="InterPro" id="IPR000843">
    <property type="entry name" value="HTH_LacI"/>
</dbReference>
<dbReference type="SUPFAM" id="SSF47413">
    <property type="entry name" value="lambda repressor-like DNA-binding domains"/>
    <property type="match status" value="1"/>
</dbReference>
<evidence type="ECO:0000313" key="5">
    <source>
        <dbReference type="EMBL" id="ADY13592.1"/>
    </source>
</evidence>
<dbReference type="PROSITE" id="PS50932">
    <property type="entry name" value="HTH_LACI_2"/>
    <property type="match status" value="1"/>
</dbReference>
<name>F0RWG1_SPHGB</name>
<dbReference type="GO" id="GO:0003700">
    <property type="term" value="F:DNA-binding transcription factor activity"/>
    <property type="evidence" value="ECO:0007669"/>
    <property type="project" value="TreeGrafter"/>
</dbReference>
<organism evidence="5 6">
    <name type="scientific">Sphaerochaeta globosa (strain ATCC BAA-1886 / DSM 22777 / Buddy)</name>
    <name type="common">Spirochaeta sp. (strain Buddy)</name>
    <dbReference type="NCBI Taxonomy" id="158189"/>
    <lineage>
        <taxon>Bacteria</taxon>
        <taxon>Pseudomonadati</taxon>
        <taxon>Spirochaetota</taxon>
        <taxon>Spirochaetia</taxon>
        <taxon>Spirochaetales</taxon>
        <taxon>Sphaerochaetaceae</taxon>
        <taxon>Sphaerochaeta</taxon>
    </lineage>
</organism>
<dbReference type="InterPro" id="IPR046335">
    <property type="entry name" value="LacI/GalR-like_sensor"/>
</dbReference>
<proteinExistence type="predicted"/>
<keyword evidence="3" id="KW-0804">Transcription</keyword>
<dbReference type="CDD" id="cd06288">
    <property type="entry name" value="PBP1_sucrose_transcription_regulator"/>
    <property type="match status" value="1"/>
</dbReference>
<evidence type="ECO:0000256" key="1">
    <source>
        <dbReference type="ARBA" id="ARBA00023015"/>
    </source>
</evidence>
<dbReference type="AlphaFoldDB" id="F0RWG1"/>
<dbReference type="PANTHER" id="PTHR30146">
    <property type="entry name" value="LACI-RELATED TRANSCRIPTIONAL REPRESSOR"/>
    <property type="match status" value="1"/>
</dbReference>
<dbReference type="RefSeq" id="WP_013607441.1">
    <property type="nucleotide sequence ID" value="NC_015152.1"/>
</dbReference>
<evidence type="ECO:0000259" key="4">
    <source>
        <dbReference type="PROSITE" id="PS50932"/>
    </source>
</evidence>
<dbReference type="eggNOG" id="COG1609">
    <property type="taxonomic scope" value="Bacteria"/>
</dbReference>
<dbReference type="GO" id="GO:0000976">
    <property type="term" value="F:transcription cis-regulatory region binding"/>
    <property type="evidence" value="ECO:0007669"/>
    <property type="project" value="TreeGrafter"/>
</dbReference>
<dbReference type="Gene3D" id="1.10.260.40">
    <property type="entry name" value="lambda repressor-like DNA-binding domains"/>
    <property type="match status" value="1"/>
</dbReference>
<evidence type="ECO:0000256" key="2">
    <source>
        <dbReference type="ARBA" id="ARBA00023125"/>
    </source>
</evidence>
<dbReference type="OrthoDB" id="367059at2"/>
<feature type="domain" description="HTH lacI-type" evidence="4">
    <location>
        <begin position="2"/>
        <end position="56"/>
    </location>
</feature>
<keyword evidence="2" id="KW-0238">DNA-binding</keyword>
<reference evidence="6" key="1">
    <citation type="submission" date="2011-02" db="EMBL/GenBank/DDBJ databases">
        <title>Complete sequence of Spirochaeta sp. Buddy.</title>
        <authorList>
            <person name="Lucas S."/>
            <person name="Copeland A."/>
            <person name="Lapidus A."/>
            <person name="Cheng J.-F."/>
            <person name="Goodwin L."/>
            <person name="Pitluck S."/>
            <person name="Zeytun A."/>
            <person name="Detter J.C."/>
            <person name="Han C."/>
            <person name="Tapia R."/>
            <person name="Land M."/>
            <person name="Hauser L."/>
            <person name="Kyrpides N."/>
            <person name="Ivanova N."/>
            <person name="Mikhailova N."/>
            <person name="Pagani I."/>
            <person name="Ritalahti K.M."/>
            <person name="Loeffler F.E."/>
            <person name="Woyke T."/>
        </authorList>
    </citation>
    <scope>NUCLEOTIDE SEQUENCE [LARGE SCALE GENOMIC DNA]</scope>
    <source>
        <strain evidence="6">ATCC BAA-1886 / DSM 22777 / Buddy</strain>
    </source>
</reference>
<dbReference type="HOGENOM" id="CLU_037628_6_1_12"/>
<dbReference type="InterPro" id="IPR028082">
    <property type="entry name" value="Peripla_BP_I"/>
</dbReference>
<keyword evidence="1" id="KW-0805">Transcription regulation</keyword>
<dbReference type="Pfam" id="PF00356">
    <property type="entry name" value="LacI"/>
    <property type="match status" value="1"/>
</dbReference>
<gene>
    <name evidence="5" type="ordered locus">SpiBuddy_1768</name>
</gene>
<dbReference type="STRING" id="158189.SpiBuddy_1768"/>
<dbReference type="KEGG" id="sbu:SpiBuddy_1768"/>
<dbReference type="EMBL" id="CP002541">
    <property type="protein sequence ID" value="ADY13592.1"/>
    <property type="molecule type" value="Genomic_DNA"/>
</dbReference>
<keyword evidence="6" id="KW-1185">Reference proteome</keyword>
<dbReference type="CDD" id="cd01392">
    <property type="entry name" value="HTH_LacI"/>
    <property type="match status" value="1"/>
</dbReference>
<dbReference type="SMART" id="SM00354">
    <property type="entry name" value="HTH_LACI"/>
    <property type="match status" value="1"/>
</dbReference>
<dbReference type="InterPro" id="IPR010982">
    <property type="entry name" value="Lambda_DNA-bd_dom_sf"/>
</dbReference>
<accession>F0RWG1</accession>
<evidence type="ECO:0000313" key="6">
    <source>
        <dbReference type="Proteomes" id="UP000008466"/>
    </source>
</evidence>
<sequence>MATIRELAQYVGVSIATVSKVLNNQTGVSKETELLVLDAAKKLNYRPNLNARHLKTGTSKTLGIIAEDLTVFNTPDIIDGIGVCCESRSFHYILGNLRFDKLFGHESGNADQKNRLVLDMMDQMLSKQVDGIIYIGCHSHALTILSRNESTRFVCAYCYSEDPSIPAVIFDDREAAKKVTNLLLAKGHTKIGVVAGVKDSFHTNNRLFGIQESLYEHSVPYNPHFICYADWTRDQGYQCAAELLERGATAIFAMNDLMAMGVLDYCNQHGIEVGRDVALIGFDNREISSVCRPSLSTVALPLFEIGHTAASILLDMIENKEKTHPSRILLDCAIIERESTGFHSSLHQV</sequence>
<dbReference type="PROSITE" id="PS00356">
    <property type="entry name" value="HTH_LACI_1"/>
    <property type="match status" value="1"/>
</dbReference>
<dbReference type="PANTHER" id="PTHR30146:SF109">
    <property type="entry name" value="HTH-TYPE TRANSCRIPTIONAL REGULATOR GALS"/>
    <property type="match status" value="1"/>
</dbReference>